<evidence type="ECO:0000256" key="12">
    <source>
        <dbReference type="ARBA" id="ARBA00023239"/>
    </source>
</evidence>
<evidence type="ECO:0000256" key="6">
    <source>
        <dbReference type="ARBA" id="ARBA00022448"/>
    </source>
</evidence>
<evidence type="ECO:0000313" key="16">
    <source>
        <dbReference type="EMBL" id="UQF78763.1"/>
    </source>
</evidence>
<comment type="function">
    <text evidence="13">Catalyzes a trans-dehydration via an enolate intermediate.</text>
</comment>
<dbReference type="InterPro" id="IPR001996">
    <property type="entry name" value="PTS_IIB_1"/>
</dbReference>
<evidence type="ECO:0000256" key="13">
    <source>
        <dbReference type="HAMAP-Rule" id="MF_00169"/>
    </source>
</evidence>
<feature type="domain" description="PTS EIIB type-1" evidence="15">
    <location>
        <begin position="4"/>
        <end position="88"/>
    </location>
</feature>
<dbReference type="InterPro" id="IPR018113">
    <property type="entry name" value="PTrfase_EIIB_Cys"/>
</dbReference>
<dbReference type="PROSITE" id="PS51098">
    <property type="entry name" value="PTS_EIIB_TYPE_1"/>
    <property type="match status" value="1"/>
</dbReference>
<feature type="binding site" evidence="13">
    <location>
        <position position="236"/>
    </location>
    <ligand>
        <name>substrate</name>
    </ligand>
</feature>
<dbReference type="EMBL" id="CP097092">
    <property type="protein sequence ID" value="UQF78763.1"/>
    <property type="molecule type" value="Genomic_DNA"/>
</dbReference>
<keyword evidence="8" id="KW-0808">Transferase</keyword>
<dbReference type="GO" id="GO:0003855">
    <property type="term" value="F:3-dehydroquinate dehydratase activity"/>
    <property type="evidence" value="ECO:0007669"/>
    <property type="project" value="UniProtKB-UniRule"/>
</dbReference>
<feature type="binding site" evidence="13">
    <location>
        <position position="260"/>
    </location>
    <ligand>
        <name>substrate</name>
    </ligand>
</feature>
<dbReference type="InterPro" id="IPR036441">
    <property type="entry name" value="DHquinase_II_sf"/>
</dbReference>
<evidence type="ECO:0000256" key="11">
    <source>
        <dbReference type="ARBA" id="ARBA00023141"/>
    </source>
</evidence>
<keyword evidence="7" id="KW-0762">Sugar transport</keyword>
<dbReference type="GO" id="GO:0009423">
    <property type="term" value="P:chorismate biosynthetic process"/>
    <property type="evidence" value="ECO:0007669"/>
    <property type="project" value="UniProtKB-UniRule"/>
</dbReference>
<dbReference type="Pfam" id="PF00367">
    <property type="entry name" value="PTS_EIIB"/>
    <property type="match status" value="1"/>
</dbReference>
<name>A0A9E7D5W4_9ACTN</name>
<evidence type="ECO:0000256" key="3">
    <source>
        <dbReference type="ARBA" id="ARBA00011037"/>
    </source>
</evidence>
<dbReference type="HAMAP" id="MF_00169">
    <property type="entry name" value="AroQ"/>
    <property type="match status" value="1"/>
</dbReference>
<dbReference type="EC" id="4.2.1.10" evidence="5 13"/>
<dbReference type="NCBIfam" id="NF003807">
    <property type="entry name" value="PRK05395.1-4"/>
    <property type="match status" value="1"/>
</dbReference>
<comment type="pathway">
    <text evidence="2 13">Metabolic intermediate biosynthesis; chorismate biosynthesis; chorismate from D-erythrose 4-phosphate and phosphoenolpyruvate: step 3/7.</text>
</comment>
<protein>
    <recommendedName>
        <fullName evidence="5 13">3-dehydroquinate dehydratase</fullName>
        <shortName evidence="13">3-dehydroquinase</shortName>
        <ecNumber evidence="5 13">4.2.1.10</ecNumber>
    </recommendedName>
    <alternativeName>
        <fullName evidence="13">Type II DHQase</fullName>
    </alternativeName>
</protein>
<keyword evidence="11 13" id="KW-0057">Aromatic amino acid biosynthesis</keyword>
<evidence type="ECO:0000256" key="8">
    <source>
        <dbReference type="ARBA" id="ARBA00022679"/>
    </source>
</evidence>
<dbReference type="SUPFAM" id="SSF55604">
    <property type="entry name" value="Glucose permease domain IIB"/>
    <property type="match status" value="1"/>
</dbReference>
<feature type="active site" description="Proton donor" evidence="13">
    <location>
        <position position="249"/>
    </location>
</feature>
<dbReference type="CDD" id="cd00466">
    <property type="entry name" value="DHQase_II"/>
    <property type="match status" value="1"/>
</dbReference>
<feature type="active site" description="Phosphocysteine intermediate; for EIIB activity" evidence="14">
    <location>
        <position position="26"/>
    </location>
</feature>
<dbReference type="PANTHER" id="PTHR21272:SF3">
    <property type="entry name" value="CATABOLIC 3-DEHYDROQUINASE"/>
    <property type="match status" value="1"/>
</dbReference>
<organism evidence="16 17">
    <name type="scientific">Lancefieldella parvula</name>
    <dbReference type="NCBI Taxonomy" id="1382"/>
    <lineage>
        <taxon>Bacteria</taxon>
        <taxon>Bacillati</taxon>
        <taxon>Actinomycetota</taxon>
        <taxon>Coriobacteriia</taxon>
        <taxon>Coriobacteriales</taxon>
        <taxon>Atopobiaceae</taxon>
        <taxon>Lancefieldella</taxon>
    </lineage>
</organism>
<keyword evidence="6" id="KW-0813">Transport</keyword>
<dbReference type="AlphaFoldDB" id="A0A9E7D5W4"/>
<dbReference type="PANTHER" id="PTHR21272">
    <property type="entry name" value="CATABOLIC 3-DEHYDROQUINASE"/>
    <property type="match status" value="1"/>
</dbReference>
<dbReference type="GO" id="GO:0008652">
    <property type="term" value="P:amino acid biosynthetic process"/>
    <property type="evidence" value="ECO:0007669"/>
    <property type="project" value="UniProtKB-KW"/>
</dbReference>
<dbReference type="NCBIfam" id="NF003805">
    <property type="entry name" value="PRK05395.1-2"/>
    <property type="match status" value="1"/>
</dbReference>
<dbReference type="SUPFAM" id="SSF52304">
    <property type="entry name" value="Type II 3-dehydroquinate dehydratase"/>
    <property type="match status" value="1"/>
</dbReference>
<sequence length="296" mass="32452">MDSNAIAHEILNAIGGSKNLMHNEVCMTRLRLSINDMTLIDHEQLATATGVLGIVGKGSNGLEVVFGPNLVGQVNDALNHILGEPEKTFCSLDEKRSDNPAQHNEEVDELISLLAQKNTLDQDEEDFDGLVSDLDADNFEDDYEDDLDAPRLLIINGPNINMLGIREPEIYGKADYRTLIETCKEEALSQGFSDCVCYQSNHEGDLVDAIQDALGSYDGIIINPAAYTHTSVALLDAALAVQIPMIEVHLTDISTREDFRRISYIKDACFATVAGKGIDSYREAIQLMAAHLKDEA</sequence>
<dbReference type="Gene3D" id="3.30.1360.60">
    <property type="entry name" value="Glucose permease domain IIB"/>
    <property type="match status" value="1"/>
</dbReference>
<evidence type="ECO:0000256" key="1">
    <source>
        <dbReference type="ARBA" id="ARBA00001864"/>
    </source>
</evidence>
<feature type="binding site" evidence="13">
    <location>
        <begin position="250"/>
        <end position="251"/>
    </location>
    <ligand>
        <name>substrate</name>
    </ligand>
</feature>
<evidence type="ECO:0000259" key="15">
    <source>
        <dbReference type="PROSITE" id="PS51098"/>
    </source>
</evidence>
<feature type="site" description="Transition state stabilizer" evidence="13">
    <location>
        <position position="166"/>
    </location>
</feature>
<accession>A0A9E7D5W4</accession>
<dbReference type="NCBIfam" id="NF003806">
    <property type="entry name" value="PRK05395.1-3"/>
    <property type="match status" value="1"/>
</dbReference>
<dbReference type="PROSITE" id="PS01029">
    <property type="entry name" value="DEHYDROQUINASE_II"/>
    <property type="match status" value="1"/>
</dbReference>
<evidence type="ECO:0000256" key="10">
    <source>
        <dbReference type="ARBA" id="ARBA00022777"/>
    </source>
</evidence>
<dbReference type="GO" id="GO:0019631">
    <property type="term" value="P:quinate catabolic process"/>
    <property type="evidence" value="ECO:0007669"/>
    <property type="project" value="TreeGrafter"/>
</dbReference>
<evidence type="ECO:0000256" key="14">
    <source>
        <dbReference type="PROSITE-ProRule" id="PRU00421"/>
    </source>
</evidence>
<evidence type="ECO:0000256" key="7">
    <source>
        <dbReference type="ARBA" id="ARBA00022597"/>
    </source>
</evidence>
<dbReference type="Proteomes" id="UP000831562">
    <property type="component" value="Chromosome"/>
</dbReference>
<evidence type="ECO:0000313" key="17">
    <source>
        <dbReference type="Proteomes" id="UP000831562"/>
    </source>
</evidence>
<dbReference type="InterPro" id="IPR001874">
    <property type="entry name" value="DHquinase_II"/>
</dbReference>
<gene>
    <name evidence="13" type="primary">aroQ</name>
    <name evidence="16" type="ORF">M3I19_03640</name>
</gene>
<comment type="similarity">
    <text evidence="3 13">Belongs to the type-II 3-dehydroquinase family.</text>
</comment>
<evidence type="ECO:0000256" key="5">
    <source>
        <dbReference type="ARBA" id="ARBA00012060"/>
    </source>
</evidence>
<evidence type="ECO:0000256" key="4">
    <source>
        <dbReference type="ARBA" id="ARBA00011193"/>
    </source>
</evidence>
<keyword evidence="12 13" id="KW-0456">Lyase</keyword>
<comment type="catalytic activity">
    <reaction evidence="1 13">
        <text>3-dehydroquinate = 3-dehydroshikimate + H2O</text>
        <dbReference type="Rhea" id="RHEA:21096"/>
        <dbReference type="ChEBI" id="CHEBI:15377"/>
        <dbReference type="ChEBI" id="CHEBI:16630"/>
        <dbReference type="ChEBI" id="CHEBI:32364"/>
        <dbReference type="EC" id="4.2.1.10"/>
    </reaction>
</comment>
<dbReference type="GO" id="GO:0016301">
    <property type="term" value="F:kinase activity"/>
    <property type="evidence" value="ECO:0007669"/>
    <property type="project" value="UniProtKB-KW"/>
</dbReference>
<evidence type="ECO:0000256" key="2">
    <source>
        <dbReference type="ARBA" id="ARBA00004902"/>
    </source>
</evidence>
<feature type="active site" description="Proton acceptor" evidence="13">
    <location>
        <position position="171"/>
    </location>
</feature>
<dbReference type="GO" id="GO:0008982">
    <property type="term" value="F:protein-N(PI)-phosphohistidine-sugar phosphotransferase activity"/>
    <property type="evidence" value="ECO:0007669"/>
    <property type="project" value="InterPro"/>
</dbReference>
<dbReference type="Gene3D" id="3.40.50.9100">
    <property type="entry name" value="Dehydroquinase, class II"/>
    <property type="match status" value="1"/>
</dbReference>
<feature type="binding site" evidence="13">
    <location>
        <position position="229"/>
    </location>
    <ligand>
        <name>substrate</name>
    </ligand>
</feature>
<dbReference type="Pfam" id="PF01220">
    <property type="entry name" value="DHquinase_II"/>
    <property type="match status" value="1"/>
</dbReference>
<dbReference type="InterPro" id="IPR036878">
    <property type="entry name" value="Glu_permease_IIB"/>
</dbReference>
<proteinExistence type="inferred from homology"/>
<evidence type="ECO:0000256" key="9">
    <source>
        <dbReference type="ARBA" id="ARBA00022683"/>
    </source>
</evidence>
<dbReference type="GO" id="GO:0009073">
    <property type="term" value="P:aromatic amino acid family biosynthetic process"/>
    <property type="evidence" value="ECO:0007669"/>
    <property type="project" value="UniProtKB-KW"/>
</dbReference>
<reference evidence="16" key="1">
    <citation type="submission" date="2022-05" db="EMBL/GenBank/DDBJ databases">
        <title>Using nanopore sequencing to obtain complete genomes from saliva samples.</title>
        <authorList>
            <person name="Baker J.L."/>
        </authorList>
    </citation>
    <scope>NUCLEOTIDE SEQUENCE</scope>
    <source>
        <strain evidence="16">JCVI-JB-Lp32</strain>
    </source>
</reference>
<keyword evidence="9" id="KW-0598">Phosphotransferase system</keyword>
<comment type="subunit">
    <text evidence="4 13">Homododecamer.</text>
</comment>
<dbReference type="GO" id="GO:0009401">
    <property type="term" value="P:phosphoenolpyruvate-dependent sugar phosphotransferase system"/>
    <property type="evidence" value="ECO:0007669"/>
    <property type="project" value="UniProtKB-KW"/>
</dbReference>
<feature type="binding site" evidence="13">
    <location>
        <position position="223"/>
    </location>
    <ligand>
        <name>substrate</name>
    </ligand>
</feature>
<dbReference type="InterPro" id="IPR018509">
    <property type="entry name" value="DHquinase_II_CS"/>
</dbReference>
<dbReference type="PROSITE" id="PS01035">
    <property type="entry name" value="PTS_EIIB_TYPE_1_CYS"/>
    <property type="match status" value="1"/>
</dbReference>
<keyword evidence="13" id="KW-0028">Amino-acid biosynthesis</keyword>
<keyword evidence="10" id="KW-0418">Kinase</keyword>